<dbReference type="Pfam" id="PF00072">
    <property type="entry name" value="Response_reg"/>
    <property type="match status" value="2"/>
</dbReference>
<dbReference type="SMART" id="SM00387">
    <property type="entry name" value="HATPase_c"/>
    <property type="match status" value="1"/>
</dbReference>
<keyword evidence="5 14" id="KW-0597">Phosphoprotein</keyword>
<dbReference type="FunFam" id="3.30.565.10:FF:000010">
    <property type="entry name" value="Sensor histidine kinase RcsC"/>
    <property type="match status" value="1"/>
</dbReference>
<feature type="modified residue" description="4-aspartylphosphate" evidence="14">
    <location>
        <position position="744"/>
    </location>
</feature>
<feature type="signal peptide" evidence="17">
    <location>
        <begin position="1"/>
        <end position="22"/>
    </location>
</feature>
<dbReference type="PANTHER" id="PTHR45339:SF1">
    <property type="entry name" value="HYBRID SIGNAL TRANSDUCTION HISTIDINE KINASE J"/>
    <property type="match status" value="1"/>
</dbReference>
<dbReference type="SMART" id="SM00448">
    <property type="entry name" value="REC"/>
    <property type="match status" value="2"/>
</dbReference>
<dbReference type="InterPro" id="IPR004358">
    <property type="entry name" value="Sig_transdc_His_kin-like_C"/>
</dbReference>
<evidence type="ECO:0000256" key="1">
    <source>
        <dbReference type="ARBA" id="ARBA00000085"/>
    </source>
</evidence>
<dbReference type="Pfam" id="PF02518">
    <property type="entry name" value="HATPase_c"/>
    <property type="match status" value="1"/>
</dbReference>
<dbReference type="Pfam" id="PF07695">
    <property type="entry name" value="7TMR-DISM_7TM"/>
    <property type="match status" value="1"/>
</dbReference>
<name>A0A2T5J3C3_9GAMM</name>
<keyword evidence="6" id="KW-0808">Transferase</keyword>
<keyword evidence="9 20" id="KW-0418">Kinase</keyword>
<feature type="transmembrane region" description="Helical" evidence="16">
    <location>
        <begin position="281"/>
        <end position="301"/>
    </location>
</feature>
<dbReference type="CDD" id="cd00082">
    <property type="entry name" value="HisKA"/>
    <property type="match status" value="1"/>
</dbReference>
<dbReference type="SMART" id="SM00388">
    <property type="entry name" value="HisKA"/>
    <property type="match status" value="1"/>
</dbReference>
<dbReference type="InterPro" id="IPR011622">
    <property type="entry name" value="7TMR_DISM_rcpt_extracell_dom2"/>
</dbReference>
<evidence type="ECO:0000259" key="18">
    <source>
        <dbReference type="PROSITE" id="PS50109"/>
    </source>
</evidence>
<comment type="catalytic activity">
    <reaction evidence="1">
        <text>ATP + protein L-histidine = ADP + protein N-phospho-L-histidine.</text>
        <dbReference type="EC" id="2.7.13.3"/>
    </reaction>
</comment>
<evidence type="ECO:0000259" key="19">
    <source>
        <dbReference type="PROSITE" id="PS50110"/>
    </source>
</evidence>
<dbReference type="InterPro" id="IPR003594">
    <property type="entry name" value="HATPase_dom"/>
</dbReference>
<dbReference type="PROSITE" id="PS50110">
    <property type="entry name" value="RESPONSE_REGULATORY"/>
    <property type="match status" value="2"/>
</dbReference>
<dbReference type="SUPFAM" id="SSF55874">
    <property type="entry name" value="ATPase domain of HSP90 chaperone/DNA topoisomerase II/histidine kinase"/>
    <property type="match status" value="1"/>
</dbReference>
<keyword evidence="13 16" id="KW-0472">Membrane</keyword>
<dbReference type="Gene3D" id="3.30.565.10">
    <property type="entry name" value="Histidine kinase-like ATPase, C-terminal domain"/>
    <property type="match status" value="1"/>
</dbReference>
<evidence type="ECO:0000256" key="12">
    <source>
        <dbReference type="ARBA" id="ARBA00023012"/>
    </source>
</evidence>
<keyword evidence="11 16" id="KW-1133">Transmembrane helix</keyword>
<dbReference type="OrthoDB" id="9806130at2"/>
<comment type="subcellular location">
    <subcellularLocation>
        <location evidence="2">Cell membrane</location>
        <topology evidence="2">Multi-pass membrane protein</topology>
    </subcellularLocation>
</comment>
<dbReference type="EC" id="2.7.13.3" evidence="3"/>
<dbReference type="AlphaFoldDB" id="A0A2T5J3C3"/>
<evidence type="ECO:0000256" key="11">
    <source>
        <dbReference type="ARBA" id="ARBA00022989"/>
    </source>
</evidence>
<evidence type="ECO:0000256" key="15">
    <source>
        <dbReference type="SAM" id="Coils"/>
    </source>
</evidence>
<dbReference type="Gene3D" id="2.60.40.2380">
    <property type="match status" value="1"/>
</dbReference>
<feature type="chain" id="PRO_5015575929" description="histidine kinase" evidence="17">
    <location>
        <begin position="23"/>
        <end position="963"/>
    </location>
</feature>
<evidence type="ECO:0000256" key="2">
    <source>
        <dbReference type="ARBA" id="ARBA00004651"/>
    </source>
</evidence>
<keyword evidence="8" id="KW-0547">Nucleotide-binding</keyword>
<dbReference type="Pfam" id="PF07696">
    <property type="entry name" value="7TMR-DISMED2"/>
    <property type="match status" value="1"/>
</dbReference>
<proteinExistence type="predicted"/>
<keyword evidence="10" id="KW-0067">ATP-binding</keyword>
<feature type="transmembrane region" description="Helical" evidence="16">
    <location>
        <begin position="249"/>
        <end position="269"/>
    </location>
</feature>
<dbReference type="CDD" id="cd16922">
    <property type="entry name" value="HATPase_EvgS-ArcB-TorS-like"/>
    <property type="match status" value="1"/>
</dbReference>
<sequence length="963" mass="110451">MPIAWFCRVWCVWCLLCSTSWADLVSSVDVAVEQQNLAKSLRYIEDKSQQLTWQQVATRQDWQAQTQEKPYFGYSTSAYWLKVNLHHHHPQAIDRLLEISYPLLDDIQLYLVQGQSELRQSYQLGDRFAFDQRPIRHRLFLVPLHVEPEKNYTLYIRVVSTSGLQVPLSLWESHRFQEYDHHRQLLLGVLYGAFLIMAAYNFFIWLSVREKSYLIYVAFVMVYTLLLTTVDGLTFQYLWPTLTIWNNKAIVIILALALFLSMLFSRYFLHTQRFNPRIDRLLIAYMLLMILIAGLACVMPYRQMIIITIVLSAGVALLLITTGILNWRAGNRAARFFVCAWLFLAAMVLLYDLSQLHLIPKTTLTNIALQIGELCEVLLLSFALADRINLSRQQEQQAQLLLMNEERRANAEREQHLQTKLKAQEEEIKAKQAIYQAQSESRAKSLFLATMSHEIRTPMNGVLGMTELLQNTELTPQQQQYLQVIHSSGSALLNIINDILDYSKIEAGKMDIELIDMDLDKLLLECASIFSLTAEQKQLEFLASIEPQTPLFIKSDPTRLRQVLLNLLSNAFKFTHRGCISLRVHAEENQQQAELCFEVSDTGIGMTEEQQTRLFTAFHQADASTTRQFGGTGLGLSISKRLIDLMQGHMTVQSQIGQGTLFSVRIPYQTASHDYINDHFVPLTALQNQRILFVDDSIDFTQIMTEQARAWGMIAEAVHDGEHALQLMRQATQRNEPYDIAALDMRMPRMTGLELAEKMAQDPTFSQTKRILLTAMRMPPSQDELAAVGLTLVIQKPTSANMLRDALLKLLGCQQHYRSQHDKRQDHDSIQQALAGKRLLIAEDNAVNQMVISGMLKKLAIHVDIAQDGLQAVQYYQQQPLAYDAILMDCEMPRLDGYGATVAIREFEQTQKLRTIPIVALTAHAMREQQLRCLKSGMDDFLTKPLAFERLKQLLMQLFWHNS</sequence>
<evidence type="ECO:0000256" key="8">
    <source>
        <dbReference type="ARBA" id="ARBA00022741"/>
    </source>
</evidence>
<dbReference type="GO" id="GO:0005524">
    <property type="term" value="F:ATP binding"/>
    <property type="evidence" value="ECO:0007669"/>
    <property type="project" value="UniProtKB-KW"/>
</dbReference>
<dbReference type="InterPro" id="IPR036890">
    <property type="entry name" value="HATPase_C_sf"/>
</dbReference>
<keyword evidence="12" id="KW-0902">Two-component regulatory system</keyword>
<dbReference type="CDD" id="cd17546">
    <property type="entry name" value="REC_hyHK_CKI1_RcsC-like"/>
    <property type="match status" value="2"/>
</dbReference>
<evidence type="ECO:0000313" key="20">
    <source>
        <dbReference type="EMBL" id="PTQ91105.1"/>
    </source>
</evidence>
<dbReference type="InterPro" id="IPR003661">
    <property type="entry name" value="HisK_dim/P_dom"/>
</dbReference>
<evidence type="ECO:0000256" key="16">
    <source>
        <dbReference type="SAM" id="Phobius"/>
    </source>
</evidence>
<evidence type="ECO:0000256" key="4">
    <source>
        <dbReference type="ARBA" id="ARBA00022475"/>
    </source>
</evidence>
<evidence type="ECO:0000256" key="3">
    <source>
        <dbReference type="ARBA" id="ARBA00012438"/>
    </source>
</evidence>
<evidence type="ECO:0000256" key="14">
    <source>
        <dbReference type="PROSITE-ProRule" id="PRU00169"/>
    </source>
</evidence>
<keyword evidence="17" id="KW-0732">Signal</keyword>
<evidence type="ECO:0000313" key="21">
    <source>
        <dbReference type="Proteomes" id="UP000244223"/>
    </source>
</evidence>
<dbReference type="RefSeq" id="WP_107864132.1">
    <property type="nucleotide sequence ID" value="NZ_QAON01000001.1"/>
</dbReference>
<dbReference type="GO" id="GO:0005886">
    <property type="term" value="C:plasma membrane"/>
    <property type="evidence" value="ECO:0007669"/>
    <property type="project" value="UniProtKB-SubCell"/>
</dbReference>
<dbReference type="PRINTS" id="PR00344">
    <property type="entry name" value="BCTRLSENSOR"/>
</dbReference>
<evidence type="ECO:0000256" key="17">
    <source>
        <dbReference type="SAM" id="SignalP"/>
    </source>
</evidence>
<dbReference type="SUPFAM" id="SSF52172">
    <property type="entry name" value="CheY-like"/>
    <property type="match status" value="2"/>
</dbReference>
<feature type="coiled-coil region" evidence="15">
    <location>
        <begin position="395"/>
        <end position="434"/>
    </location>
</feature>
<dbReference type="Proteomes" id="UP000244223">
    <property type="component" value="Unassembled WGS sequence"/>
</dbReference>
<dbReference type="InterPro" id="IPR011006">
    <property type="entry name" value="CheY-like_superfamily"/>
</dbReference>
<organism evidence="20 21">
    <name type="scientific">Agitococcus lubricus</name>
    <dbReference type="NCBI Taxonomy" id="1077255"/>
    <lineage>
        <taxon>Bacteria</taxon>
        <taxon>Pseudomonadati</taxon>
        <taxon>Pseudomonadota</taxon>
        <taxon>Gammaproteobacteria</taxon>
        <taxon>Moraxellales</taxon>
        <taxon>Moraxellaceae</taxon>
        <taxon>Agitococcus</taxon>
    </lineage>
</organism>
<comment type="caution">
    <text evidence="20">The sequence shown here is derived from an EMBL/GenBank/DDBJ whole genome shotgun (WGS) entry which is preliminary data.</text>
</comment>
<evidence type="ECO:0000256" key="13">
    <source>
        <dbReference type="ARBA" id="ARBA00023136"/>
    </source>
</evidence>
<dbReference type="FunFam" id="1.10.287.130:FF:000003">
    <property type="entry name" value="Histidine kinase"/>
    <property type="match status" value="1"/>
</dbReference>
<keyword evidence="21" id="KW-1185">Reference proteome</keyword>
<feature type="domain" description="Response regulatory" evidence="19">
    <location>
        <begin position="690"/>
        <end position="811"/>
    </location>
</feature>
<dbReference type="SUPFAM" id="SSF47384">
    <property type="entry name" value="Homodimeric domain of signal transducing histidine kinase"/>
    <property type="match status" value="1"/>
</dbReference>
<protein>
    <recommendedName>
        <fullName evidence="3">histidine kinase</fullName>
        <ecNumber evidence="3">2.7.13.3</ecNumber>
    </recommendedName>
</protein>
<evidence type="ECO:0000256" key="7">
    <source>
        <dbReference type="ARBA" id="ARBA00022692"/>
    </source>
</evidence>
<keyword evidence="15" id="KW-0175">Coiled coil</keyword>
<evidence type="ECO:0000256" key="6">
    <source>
        <dbReference type="ARBA" id="ARBA00022679"/>
    </source>
</evidence>
<reference evidence="20 21" key="1">
    <citation type="submission" date="2018-04" db="EMBL/GenBank/DDBJ databases">
        <title>Genomic Encyclopedia of Archaeal and Bacterial Type Strains, Phase II (KMG-II): from individual species to whole genera.</title>
        <authorList>
            <person name="Goeker M."/>
        </authorList>
    </citation>
    <scope>NUCLEOTIDE SEQUENCE [LARGE SCALE GENOMIC DNA]</scope>
    <source>
        <strain evidence="20 21">DSM 5822</strain>
    </source>
</reference>
<accession>A0A2T5J3C3</accession>
<keyword evidence="7 16" id="KW-0812">Transmembrane</keyword>
<dbReference type="InterPro" id="IPR005467">
    <property type="entry name" value="His_kinase_dom"/>
</dbReference>
<dbReference type="Gene3D" id="3.40.50.2300">
    <property type="match status" value="2"/>
</dbReference>
<gene>
    <name evidence="20" type="ORF">C8N29_101177</name>
</gene>
<feature type="transmembrane region" description="Helical" evidence="16">
    <location>
        <begin position="334"/>
        <end position="351"/>
    </location>
</feature>
<dbReference type="Pfam" id="PF00512">
    <property type="entry name" value="HisKA"/>
    <property type="match status" value="1"/>
</dbReference>
<feature type="domain" description="Histidine kinase" evidence="18">
    <location>
        <begin position="450"/>
        <end position="670"/>
    </location>
</feature>
<dbReference type="PROSITE" id="PS50109">
    <property type="entry name" value="HIS_KIN"/>
    <property type="match status" value="1"/>
</dbReference>
<dbReference type="InterPro" id="IPR011623">
    <property type="entry name" value="7TMR_DISM_rcpt_extracell_dom1"/>
</dbReference>
<feature type="domain" description="Response regulatory" evidence="19">
    <location>
        <begin position="838"/>
        <end position="959"/>
    </location>
</feature>
<evidence type="ECO:0000256" key="9">
    <source>
        <dbReference type="ARBA" id="ARBA00022777"/>
    </source>
</evidence>
<dbReference type="InterPro" id="IPR001789">
    <property type="entry name" value="Sig_transdc_resp-reg_receiver"/>
</dbReference>
<dbReference type="PANTHER" id="PTHR45339">
    <property type="entry name" value="HYBRID SIGNAL TRANSDUCTION HISTIDINE KINASE J"/>
    <property type="match status" value="1"/>
</dbReference>
<evidence type="ECO:0000256" key="5">
    <source>
        <dbReference type="ARBA" id="ARBA00022553"/>
    </source>
</evidence>
<dbReference type="Gene3D" id="1.10.287.130">
    <property type="match status" value="1"/>
</dbReference>
<feature type="modified residue" description="4-aspartylphosphate" evidence="14">
    <location>
        <position position="889"/>
    </location>
</feature>
<keyword evidence="4" id="KW-1003">Cell membrane</keyword>
<dbReference type="GO" id="GO:0000155">
    <property type="term" value="F:phosphorelay sensor kinase activity"/>
    <property type="evidence" value="ECO:0007669"/>
    <property type="project" value="InterPro"/>
</dbReference>
<feature type="transmembrane region" description="Helical" evidence="16">
    <location>
        <begin position="185"/>
        <end position="206"/>
    </location>
</feature>
<feature type="transmembrane region" description="Helical" evidence="16">
    <location>
        <begin position="307"/>
        <end position="327"/>
    </location>
</feature>
<evidence type="ECO:0000256" key="10">
    <source>
        <dbReference type="ARBA" id="ARBA00022840"/>
    </source>
</evidence>
<dbReference type="InterPro" id="IPR036097">
    <property type="entry name" value="HisK_dim/P_sf"/>
</dbReference>
<feature type="transmembrane region" description="Helical" evidence="16">
    <location>
        <begin position="213"/>
        <end position="237"/>
    </location>
</feature>
<dbReference type="EMBL" id="QAON01000001">
    <property type="protein sequence ID" value="PTQ91105.1"/>
    <property type="molecule type" value="Genomic_DNA"/>
</dbReference>